<evidence type="ECO:0000313" key="1">
    <source>
        <dbReference type="Ensembl" id="ENSAZOP00000007039.1"/>
    </source>
</evidence>
<reference evidence="1" key="1">
    <citation type="submission" date="2025-08" db="UniProtKB">
        <authorList>
            <consortium name="Ensembl"/>
        </authorList>
    </citation>
    <scope>IDENTIFICATION</scope>
</reference>
<proteinExistence type="predicted"/>
<dbReference type="PANTHER" id="PTHR33626">
    <property type="entry name" value="ZGC:158463"/>
    <property type="match status" value="1"/>
</dbReference>
<dbReference type="PANTHER" id="PTHR33626:SF2">
    <property type="match status" value="1"/>
</dbReference>
<sequence>MLTSYMTAERSASNFLEGQVAFSHLRLSNNRSVMPLDVSGCMRATLSGSACVYPLLAGAGNLLNPIGEGDRGLQLFPMKEEFPVSVGHKLVLVVPPLCTHCPLLLLIGWFSEVRGWAPVGLAMALPECREDG</sequence>
<dbReference type="Ensembl" id="ENSAZOT00000007509.1">
    <property type="protein sequence ID" value="ENSAZOP00000007039.1"/>
    <property type="gene ID" value="ENSAZOG00000004509.1"/>
</dbReference>
<organism evidence="1 2">
    <name type="scientific">Anas zonorhyncha</name>
    <name type="common">Eastern spot-billed duck</name>
    <dbReference type="NCBI Taxonomy" id="75864"/>
    <lineage>
        <taxon>Eukaryota</taxon>
        <taxon>Metazoa</taxon>
        <taxon>Chordata</taxon>
        <taxon>Craniata</taxon>
        <taxon>Vertebrata</taxon>
        <taxon>Euteleostomi</taxon>
        <taxon>Archelosauria</taxon>
        <taxon>Archosauria</taxon>
        <taxon>Dinosauria</taxon>
        <taxon>Saurischia</taxon>
        <taxon>Theropoda</taxon>
        <taxon>Coelurosauria</taxon>
        <taxon>Aves</taxon>
        <taxon>Neognathae</taxon>
        <taxon>Galloanserae</taxon>
        <taxon>Anseriformes</taxon>
        <taxon>Anatidae</taxon>
        <taxon>Anatinae</taxon>
        <taxon>Anas</taxon>
    </lineage>
</organism>
<keyword evidence="2" id="KW-1185">Reference proteome</keyword>
<protein>
    <submittedName>
        <fullName evidence="1">Uncharacterized protein</fullName>
    </submittedName>
</protein>
<name>A0A8B9UES4_9AVES</name>
<evidence type="ECO:0000313" key="2">
    <source>
        <dbReference type="Proteomes" id="UP000694549"/>
    </source>
</evidence>
<reference evidence="1" key="2">
    <citation type="submission" date="2025-09" db="UniProtKB">
        <authorList>
            <consortium name="Ensembl"/>
        </authorList>
    </citation>
    <scope>IDENTIFICATION</scope>
</reference>
<dbReference type="Proteomes" id="UP000694549">
    <property type="component" value="Unplaced"/>
</dbReference>
<accession>A0A8B9UES4</accession>
<dbReference type="AlphaFoldDB" id="A0A8B9UES4"/>